<dbReference type="InterPro" id="IPR000835">
    <property type="entry name" value="HTH_MarR-typ"/>
</dbReference>
<dbReference type="Pfam" id="PF01047">
    <property type="entry name" value="MarR"/>
    <property type="match status" value="1"/>
</dbReference>
<proteinExistence type="predicted"/>
<organism evidence="2 3">
    <name type="scientific">Thermomonospora umbrina</name>
    <dbReference type="NCBI Taxonomy" id="111806"/>
    <lineage>
        <taxon>Bacteria</taxon>
        <taxon>Bacillati</taxon>
        <taxon>Actinomycetota</taxon>
        <taxon>Actinomycetes</taxon>
        <taxon>Streptosporangiales</taxon>
        <taxon>Thermomonosporaceae</taxon>
        <taxon>Thermomonospora</taxon>
    </lineage>
</organism>
<dbReference type="Proteomes" id="UP000256661">
    <property type="component" value="Unassembled WGS sequence"/>
</dbReference>
<feature type="domain" description="HTH marR-type" evidence="1">
    <location>
        <begin position="154"/>
        <end position="286"/>
    </location>
</feature>
<dbReference type="SUPFAM" id="SSF46785">
    <property type="entry name" value="Winged helix' DNA-binding domain"/>
    <property type="match status" value="2"/>
</dbReference>
<protein>
    <submittedName>
        <fullName evidence="2">DNA-binding MarR family transcriptional regulator</fullName>
    </submittedName>
</protein>
<dbReference type="InterPro" id="IPR039422">
    <property type="entry name" value="MarR/SlyA-like"/>
</dbReference>
<dbReference type="Gene3D" id="1.10.10.10">
    <property type="entry name" value="Winged helix-like DNA-binding domain superfamily/Winged helix DNA-binding domain"/>
    <property type="match status" value="2"/>
</dbReference>
<dbReference type="PRINTS" id="PR00598">
    <property type="entry name" value="HTHMARR"/>
</dbReference>
<dbReference type="InterPro" id="IPR036388">
    <property type="entry name" value="WH-like_DNA-bd_sf"/>
</dbReference>
<accession>A0A3D9T8G3</accession>
<keyword evidence="2" id="KW-0238">DNA-binding</keyword>
<evidence type="ECO:0000313" key="2">
    <source>
        <dbReference type="EMBL" id="REF00955.1"/>
    </source>
</evidence>
<dbReference type="InterPro" id="IPR036390">
    <property type="entry name" value="WH_DNA-bd_sf"/>
</dbReference>
<dbReference type="AlphaFoldDB" id="A0A3D9T8G3"/>
<dbReference type="PANTHER" id="PTHR33164">
    <property type="entry name" value="TRANSCRIPTIONAL REGULATOR, MARR FAMILY"/>
    <property type="match status" value="1"/>
</dbReference>
<reference evidence="2 3" key="1">
    <citation type="submission" date="2018-08" db="EMBL/GenBank/DDBJ databases">
        <title>Sequencing the genomes of 1000 actinobacteria strains.</title>
        <authorList>
            <person name="Klenk H.-P."/>
        </authorList>
    </citation>
    <scope>NUCLEOTIDE SEQUENCE [LARGE SCALE GENOMIC DNA]</scope>
    <source>
        <strain evidence="2 3">DSM 43927</strain>
    </source>
</reference>
<dbReference type="RefSeq" id="WP_245974659.1">
    <property type="nucleotide sequence ID" value="NZ_QTTT01000001.1"/>
</dbReference>
<feature type="domain" description="HTH marR-type" evidence="1">
    <location>
        <begin position="1"/>
        <end position="143"/>
    </location>
</feature>
<dbReference type="EMBL" id="QTTT01000001">
    <property type="protein sequence ID" value="REF00955.1"/>
    <property type="molecule type" value="Genomic_DNA"/>
</dbReference>
<dbReference type="PROSITE" id="PS50995">
    <property type="entry name" value="HTH_MARR_2"/>
    <property type="match status" value="2"/>
</dbReference>
<evidence type="ECO:0000259" key="1">
    <source>
        <dbReference type="PROSITE" id="PS50995"/>
    </source>
</evidence>
<keyword evidence="3" id="KW-1185">Reference proteome</keyword>
<name>A0A3D9T8G3_9ACTN</name>
<comment type="caution">
    <text evidence="2">The sequence shown here is derived from an EMBL/GenBank/DDBJ whole genome shotgun (WGS) entry which is preliminary data.</text>
</comment>
<gene>
    <name evidence="2" type="ORF">DFJ69_6553</name>
</gene>
<sequence>MTIDLPIEPRLAGYTGYLLAGALNRAQDCCATAMPGEWSPRDVAVLEVLAEAGPQSQARLGELLDINRTIMVKLVDRLEDAGLVRRRRAAEDRRRYALEITDAGGEVLAALRRQVADSERLLTAPLEPAEHAALIELLRDLVPEAVGALPDAITTRAGFLITRARHELRRQIDQGLRGLRMEPRHFGLLTALAGAEPCSQQRLAGCMGVSGPAIVQTLDELGEAGLIDRAPNPRDRRQYVVRLTRGGRRRLAEATEIMDEIQEGLAGRLGRAETARLNTLLTRLGSI</sequence>
<dbReference type="SMART" id="SM00347">
    <property type="entry name" value="HTH_MARR"/>
    <property type="match status" value="2"/>
</dbReference>
<dbReference type="GO" id="GO:0006950">
    <property type="term" value="P:response to stress"/>
    <property type="evidence" value="ECO:0007669"/>
    <property type="project" value="TreeGrafter"/>
</dbReference>
<dbReference type="Pfam" id="PF12802">
    <property type="entry name" value="MarR_2"/>
    <property type="match status" value="1"/>
</dbReference>
<dbReference type="GO" id="GO:0003700">
    <property type="term" value="F:DNA-binding transcription factor activity"/>
    <property type="evidence" value="ECO:0007669"/>
    <property type="project" value="InterPro"/>
</dbReference>
<evidence type="ECO:0000313" key="3">
    <source>
        <dbReference type="Proteomes" id="UP000256661"/>
    </source>
</evidence>
<dbReference type="GO" id="GO:0003677">
    <property type="term" value="F:DNA binding"/>
    <property type="evidence" value="ECO:0007669"/>
    <property type="project" value="UniProtKB-KW"/>
</dbReference>
<dbReference type="PANTHER" id="PTHR33164:SF43">
    <property type="entry name" value="HTH-TYPE TRANSCRIPTIONAL REPRESSOR YETL"/>
    <property type="match status" value="1"/>
</dbReference>